<dbReference type="AlphaFoldDB" id="A0A9Q4B317"/>
<evidence type="ECO:0000256" key="3">
    <source>
        <dbReference type="ARBA" id="ARBA00023163"/>
    </source>
</evidence>
<dbReference type="SUPFAM" id="SSF46894">
    <property type="entry name" value="C-terminal effector domain of the bipartite response regulators"/>
    <property type="match status" value="1"/>
</dbReference>
<evidence type="ECO:0000256" key="2">
    <source>
        <dbReference type="ARBA" id="ARBA00023125"/>
    </source>
</evidence>
<accession>A0A9Q4B317</accession>
<dbReference type="RefSeq" id="WP_169837560.1">
    <property type="nucleotide sequence ID" value="NZ_JABXYM010000001.1"/>
</dbReference>
<comment type="caution">
    <text evidence="5">The sequence shown here is derived from an EMBL/GenBank/DDBJ whole genome shotgun (WGS) entry which is preliminary data.</text>
</comment>
<dbReference type="CDD" id="cd06170">
    <property type="entry name" value="LuxR_C_like"/>
    <property type="match status" value="1"/>
</dbReference>
<keyword evidence="3" id="KW-0804">Transcription</keyword>
<feature type="domain" description="HTH luxR-type" evidence="4">
    <location>
        <begin position="136"/>
        <end position="201"/>
    </location>
</feature>
<keyword evidence="2" id="KW-0238">DNA-binding</keyword>
<dbReference type="InterPro" id="IPR000792">
    <property type="entry name" value="Tscrpt_reg_LuxR_C"/>
</dbReference>
<dbReference type="Gene3D" id="1.10.10.10">
    <property type="entry name" value="Winged helix-like DNA-binding domain superfamily/Winged helix DNA-binding domain"/>
    <property type="match status" value="1"/>
</dbReference>
<dbReference type="InterPro" id="IPR036388">
    <property type="entry name" value="WH-like_DNA-bd_sf"/>
</dbReference>
<dbReference type="PROSITE" id="PS50043">
    <property type="entry name" value="HTH_LUXR_2"/>
    <property type="match status" value="1"/>
</dbReference>
<sequence>MKLLIGIEHQLLRYGLIQLIKDVHSVTSMVVADSPSELIQSLKKYSFDLIVIDERLPGTGGLRSVLSVLKGQPIQAKKIFMCPGNSGELELTFKDNDIQGIFYEYASLDELMMFFQQVIRGERVVLRMYGHEAKKVGSVSTVLTKREEEIFNLKVRGYSVSDTGKLLNISVKTVENHRRNIKKKLNIDKNHEWIEWAKRLGSL</sequence>
<dbReference type="Pfam" id="PF00196">
    <property type="entry name" value="GerE"/>
    <property type="match status" value="1"/>
</dbReference>
<dbReference type="GO" id="GO:0003677">
    <property type="term" value="F:DNA binding"/>
    <property type="evidence" value="ECO:0007669"/>
    <property type="project" value="UniProtKB-KW"/>
</dbReference>
<dbReference type="Proteomes" id="UP001057753">
    <property type="component" value="Unassembled WGS sequence"/>
</dbReference>
<dbReference type="EMBL" id="JABXYM010000001">
    <property type="protein sequence ID" value="MCR6097045.1"/>
    <property type="molecule type" value="Genomic_DNA"/>
</dbReference>
<dbReference type="PANTHER" id="PTHR44688">
    <property type="entry name" value="DNA-BINDING TRANSCRIPTIONAL ACTIVATOR DEVR_DOSR"/>
    <property type="match status" value="1"/>
</dbReference>
<dbReference type="PANTHER" id="PTHR44688:SF16">
    <property type="entry name" value="DNA-BINDING TRANSCRIPTIONAL ACTIVATOR DEVR_DOSR"/>
    <property type="match status" value="1"/>
</dbReference>
<keyword evidence="1" id="KW-0805">Transcription regulation</keyword>
<protein>
    <submittedName>
        <fullName evidence="5">Response regulator transcription factor</fullName>
    </submittedName>
</protein>
<evidence type="ECO:0000256" key="1">
    <source>
        <dbReference type="ARBA" id="ARBA00023015"/>
    </source>
</evidence>
<dbReference type="PRINTS" id="PR00038">
    <property type="entry name" value="HTHLUXR"/>
</dbReference>
<dbReference type="InterPro" id="IPR016032">
    <property type="entry name" value="Sig_transdc_resp-reg_C-effctor"/>
</dbReference>
<proteinExistence type="predicted"/>
<dbReference type="SUPFAM" id="SSF52172">
    <property type="entry name" value="CheY-like"/>
    <property type="match status" value="1"/>
</dbReference>
<evidence type="ECO:0000313" key="5">
    <source>
        <dbReference type="EMBL" id="MCR6097045.1"/>
    </source>
</evidence>
<dbReference type="GO" id="GO:0006355">
    <property type="term" value="P:regulation of DNA-templated transcription"/>
    <property type="evidence" value="ECO:0007669"/>
    <property type="project" value="InterPro"/>
</dbReference>
<name>A0A9Q4B317_SALAG</name>
<reference evidence="5" key="1">
    <citation type="submission" date="2020-06" db="EMBL/GenBank/DDBJ databases">
        <title>Insight into the genomes of haloalkaliphilic bacilli from Kenyan soda lakes.</title>
        <authorList>
            <person name="Mwirichia R."/>
            <person name="Villamizar G.C."/>
            <person name="Poehlein A."/>
            <person name="Mugweru J."/>
            <person name="Kipnyargis A."/>
            <person name="Kiplimo D."/>
            <person name="Orwa P."/>
            <person name="Daniel R."/>
        </authorList>
    </citation>
    <scope>NUCLEOTIDE SEQUENCE</scope>
    <source>
        <strain evidence="5">B1096_S55</strain>
    </source>
</reference>
<evidence type="ECO:0000259" key="4">
    <source>
        <dbReference type="PROSITE" id="PS50043"/>
    </source>
</evidence>
<dbReference type="SMART" id="SM00421">
    <property type="entry name" value="HTH_LUXR"/>
    <property type="match status" value="1"/>
</dbReference>
<gene>
    <name evidence="5" type="ORF">HXA33_10790</name>
</gene>
<keyword evidence="6" id="KW-1185">Reference proteome</keyword>
<dbReference type="Gene3D" id="3.40.50.2300">
    <property type="match status" value="1"/>
</dbReference>
<evidence type="ECO:0000313" key="6">
    <source>
        <dbReference type="Proteomes" id="UP001057753"/>
    </source>
</evidence>
<organism evidence="5 6">
    <name type="scientific">Salipaludibacillus agaradhaerens</name>
    <name type="common">Bacillus agaradhaerens</name>
    <dbReference type="NCBI Taxonomy" id="76935"/>
    <lineage>
        <taxon>Bacteria</taxon>
        <taxon>Bacillati</taxon>
        <taxon>Bacillota</taxon>
        <taxon>Bacilli</taxon>
        <taxon>Bacillales</taxon>
        <taxon>Bacillaceae</taxon>
    </lineage>
</organism>
<dbReference type="InterPro" id="IPR011006">
    <property type="entry name" value="CheY-like_superfamily"/>
</dbReference>